<evidence type="ECO:0000313" key="3">
    <source>
        <dbReference type="Proteomes" id="UP000002274"/>
    </source>
</evidence>
<organism evidence="2 3">
    <name type="scientific">Prochlorococcus marinus (strain MIT 9303)</name>
    <dbReference type="NCBI Taxonomy" id="59922"/>
    <lineage>
        <taxon>Bacteria</taxon>
        <taxon>Bacillati</taxon>
        <taxon>Cyanobacteriota</taxon>
        <taxon>Cyanophyceae</taxon>
        <taxon>Synechococcales</taxon>
        <taxon>Prochlorococcaceae</taxon>
        <taxon>Prochlorococcus</taxon>
    </lineage>
</organism>
<dbReference type="AlphaFoldDB" id="A2C8G1"/>
<protein>
    <submittedName>
        <fullName evidence="2">Possible lactate/malate dehydrogenase, alpha/beta</fullName>
    </submittedName>
</protein>
<name>A2C8G1_PROM3</name>
<sequence length="97" mass="11222">MWAPANNGWSQAMASQSSDSKRKPIKSVYFSTNYALKADYRESRRLDLKKRLGVLLYRRERMERELEAIKAALSTLEEQMKSNVAYEQLSICDKSPS</sequence>
<evidence type="ECO:0000256" key="1">
    <source>
        <dbReference type="SAM" id="MobiDB-lite"/>
    </source>
</evidence>
<proteinExistence type="predicted"/>
<evidence type="ECO:0000313" key="2">
    <source>
        <dbReference type="EMBL" id="ABM77771.1"/>
    </source>
</evidence>
<dbReference type="EMBL" id="CP000554">
    <property type="protein sequence ID" value="ABM77771.1"/>
    <property type="molecule type" value="Genomic_DNA"/>
</dbReference>
<dbReference type="Proteomes" id="UP000002274">
    <property type="component" value="Chromosome"/>
</dbReference>
<dbReference type="KEGG" id="pmf:P9303_10221"/>
<dbReference type="HOGENOM" id="CLU_2344369_0_0_3"/>
<gene>
    <name evidence="2" type="ordered locus">P9303_10221</name>
</gene>
<reference evidence="2 3" key="1">
    <citation type="journal article" date="2007" name="PLoS Genet.">
        <title>Patterns and implications of gene gain and loss in the evolution of Prochlorococcus.</title>
        <authorList>
            <person name="Kettler G.C."/>
            <person name="Martiny A.C."/>
            <person name="Huang K."/>
            <person name="Zucker J."/>
            <person name="Coleman M.L."/>
            <person name="Rodrigue S."/>
            <person name="Chen F."/>
            <person name="Lapidus A."/>
            <person name="Ferriera S."/>
            <person name="Johnson J."/>
            <person name="Steglich C."/>
            <person name="Church G.M."/>
            <person name="Richardson P."/>
            <person name="Chisholm S.W."/>
        </authorList>
    </citation>
    <scope>NUCLEOTIDE SEQUENCE [LARGE SCALE GENOMIC DNA]</scope>
    <source>
        <strain evidence="2 3">MIT 9303</strain>
    </source>
</reference>
<dbReference type="BioCyc" id="PMAR59922:G1G80-923-MONOMER"/>
<feature type="compositionally biased region" description="Polar residues" evidence="1">
    <location>
        <begin position="7"/>
        <end position="18"/>
    </location>
</feature>
<accession>A2C8G1</accession>
<feature type="region of interest" description="Disordered" evidence="1">
    <location>
        <begin position="1"/>
        <end position="23"/>
    </location>
</feature>